<feature type="transmembrane region" description="Helical" evidence="9">
    <location>
        <begin position="161"/>
        <end position="184"/>
    </location>
</feature>
<keyword evidence="6 9" id="KW-0812">Transmembrane</keyword>
<comment type="similarity">
    <text evidence="2 9">Belongs to the ABC-2 integral membrane protein family.</text>
</comment>
<dbReference type="AlphaFoldDB" id="M5REJ4"/>
<comment type="subcellular location">
    <subcellularLocation>
        <location evidence="1">Cell inner membrane</location>
        <topology evidence="1">Multi-pass membrane protein</topology>
    </subcellularLocation>
    <subcellularLocation>
        <location evidence="9">Cell membrane</location>
        <topology evidence="9">Multi-pass membrane protein</topology>
    </subcellularLocation>
</comment>
<evidence type="ECO:0000256" key="8">
    <source>
        <dbReference type="ARBA" id="ARBA00023136"/>
    </source>
</evidence>
<comment type="caution">
    <text evidence="11">The sequence shown here is derived from an EMBL/GenBank/DDBJ whole genome shotgun (WGS) entry which is preliminary data.</text>
</comment>
<feature type="domain" description="ABC transmembrane type-2" evidence="10">
    <location>
        <begin position="55"/>
        <end position="274"/>
    </location>
</feature>
<keyword evidence="5" id="KW-0997">Cell inner membrane</keyword>
<keyword evidence="4 9" id="KW-1003">Cell membrane</keyword>
<feature type="transmembrane region" description="Helical" evidence="9">
    <location>
        <begin position="250"/>
        <end position="271"/>
    </location>
</feature>
<dbReference type="GO" id="GO:0015920">
    <property type="term" value="P:lipopolysaccharide transport"/>
    <property type="evidence" value="ECO:0007669"/>
    <property type="project" value="TreeGrafter"/>
</dbReference>
<keyword evidence="7 9" id="KW-1133">Transmembrane helix</keyword>
<dbReference type="PANTHER" id="PTHR30413:SF8">
    <property type="entry name" value="TRANSPORT PERMEASE PROTEIN"/>
    <property type="match status" value="1"/>
</dbReference>
<gene>
    <name evidence="11" type="ORF">RMSM_05169</name>
</gene>
<evidence type="ECO:0000256" key="5">
    <source>
        <dbReference type="ARBA" id="ARBA00022519"/>
    </source>
</evidence>
<dbReference type="GO" id="GO:0005886">
    <property type="term" value="C:plasma membrane"/>
    <property type="evidence" value="ECO:0007669"/>
    <property type="project" value="UniProtKB-SubCell"/>
</dbReference>
<feature type="transmembrane region" description="Helical" evidence="9">
    <location>
        <begin position="54"/>
        <end position="78"/>
    </location>
</feature>
<dbReference type="InterPro" id="IPR047817">
    <property type="entry name" value="ABC2_TM_bact-type"/>
</dbReference>
<evidence type="ECO:0000256" key="4">
    <source>
        <dbReference type="ARBA" id="ARBA00022475"/>
    </source>
</evidence>
<reference evidence="11 12" key="1">
    <citation type="journal article" date="2013" name="Mar. Genomics">
        <title>Expression of sulfatases in Rhodopirellula baltica and the diversity of sulfatases in the genus Rhodopirellula.</title>
        <authorList>
            <person name="Wegner C.E."/>
            <person name="Richter-Heitmann T."/>
            <person name="Klindworth A."/>
            <person name="Klockow C."/>
            <person name="Richter M."/>
            <person name="Achstetter T."/>
            <person name="Glockner F.O."/>
            <person name="Harder J."/>
        </authorList>
    </citation>
    <scope>NUCLEOTIDE SEQUENCE [LARGE SCALE GENOMIC DNA]</scope>
    <source>
        <strain evidence="11 12">SM1</strain>
    </source>
</reference>
<evidence type="ECO:0000256" key="2">
    <source>
        <dbReference type="ARBA" id="ARBA00007783"/>
    </source>
</evidence>
<feature type="transmembrane region" description="Helical" evidence="9">
    <location>
        <begin position="98"/>
        <end position="119"/>
    </location>
</feature>
<evidence type="ECO:0000259" key="10">
    <source>
        <dbReference type="PROSITE" id="PS51012"/>
    </source>
</evidence>
<proteinExistence type="inferred from homology"/>
<dbReference type="RefSeq" id="WP_008702520.1">
    <property type="nucleotide sequence ID" value="NZ_ANOG01000737.1"/>
</dbReference>
<keyword evidence="8 9" id="KW-0472">Membrane</keyword>
<evidence type="ECO:0000256" key="3">
    <source>
        <dbReference type="ARBA" id="ARBA00022448"/>
    </source>
</evidence>
<evidence type="ECO:0000256" key="9">
    <source>
        <dbReference type="RuleBase" id="RU361157"/>
    </source>
</evidence>
<dbReference type="Proteomes" id="UP000011991">
    <property type="component" value="Unassembled WGS sequence"/>
</dbReference>
<dbReference type="EMBL" id="ANOG01000737">
    <property type="protein sequence ID" value="EMI17883.1"/>
    <property type="molecule type" value="Genomic_DNA"/>
</dbReference>
<evidence type="ECO:0000256" key="7">
    <source>
        <dbReference type="ARBA" id="ARBA00022989"/>
    </source>
</evidence>
<accession>M5REJ4</accession>
<feature type="transmembrane region" description="Helical" evidence="9">
    <location>
        <begin position="131"/>
        <end position="155"/>
    </location>
</feature>
<dbReference type="PATRIC" id="fig|1265738.3.peg.5195"/>
<evidence type="ECO:0000313" key="12">
    <source>
        <dbReference type="Proteomes" id="UP000011991"/>
    </source>
</evidence>
<dbReference type="InterPro" id="IPR013525">
    <property type="entry name" value="ABC2_TM"/>
</dbReference>
<name>M5REJ4_9BACT</name>
<evidence type="ECO:0000256" key="1">
    <source>
        <dbReference type="ARBA" id="ARBA00004429"/>
    </source>
</evidence>
<keyword evidence="12" id="KW-1185">Reference proteome</keyword>
<sequence>MKSSPPRPTESLPITVIEAPAGMFTLNLAELWRYRDLLMLLAWRDISARFRQSLVGYGWAVLKPLLSALIYTLIFSVFVRVETDVPYVIFAFSALIPWMYFSASLGGVTGSVVGGGSLLTKVYFPRLVLPFASVVVGLVELLLQLVVVAGLMAWYHYIPGWQLICLPIFVALTVLTALAFGIWLTALNVRYRDVGMAVPFLIQIWMYLCPIVYPITLVPEKWRALYALNPMVGVIEGFRWSLLGTEAPNWQMMTISFAVLTVLLIAGLIYFRKVETTFADII</sequence>
<dbReference type="PANTHER" id="PTHR30413">
    <property type="entry name" value="INNER MEMBRANE TRANSPORT PERMEASE"/>
    <property type="match status" value="1"/>
</dbReference>
<feature type="transmembrane region" description="Helical" evidence="9">
    <location>
        <begin position="196"/>
        <end position="216"/>
    </location>
</feature>
<evidence type="ECO:0000313" key="11">
    <source>
        <dbReference type="EMBL" id="EMI17883.1"/>
    </source>
</evidence>
<dbReference type="PROSITE" id="PS51012">
    <property type="entry name" value="ABC_TM2"/>
    <property type="match status" value="1"/>
</dbReference>
<dbReference type="GO" id="GO:0140359">
    <property type="term" value="F:ABC-type transporter activity"/>
    <property type="evidence" value="ECO:0007669"/>
    <property type="project" value="InterPro"/>
</dbReference>
<evidence type="ECO:0000256" key="6">
    <source>
        <dbReference type="ARBA" id="ARBA00022692"/>
    </source>
</evidence>
<dbReference type="OrthoDB" id="9786910at2"/>
<organism evidence="11 12">
    <name type="scientific">Rhodopirellula maiorica SM1</name>
    <dbReference type="NCBI Taxonomy" id="1265738"/>
    <lineage>
        <taxon>Bacteria</taxon>
        <taxon>Pseudomonadati</taxon>
        <taxon>Planctomycetota</taxon>
        <taxon>Planctomycetia</taxon>
        <taxon>Pirellulales</taxon>
        <taxon>Pirellulaceae</taxon>
        <taxon>Novipirellula</taxon>
    </lineage>
</organism>
<keyword evidence="3 9" id="KW-0813">Transport</keyword>
<dbReference type="Pfam" id="PF01061">
    <property type="entry name" value="ABC2_membrane"/>
    <property type="match status" value="1"/>
</dbReference>
<protein>
    <recommendedName>
        <fullName evidence="9">Transport permease protein</fullName>
    </recommendedName>
</protein>